<dbReference type="Proteomes" id="UP000315440">
    <property type="component" value="Unassembled WGS sequence"/>
</dbReference>
<dbReference type="SUPFAM" id="SSF142823">
    <property type="entry name" value="ComB-like"/>
    <property type="match status" value="1"/>
</dbReference>
<comment type="cofactor">
    <cofactor evidence="1">
        <name>Mg(2+)</name>
        <dbReference type="ChEBI" id="CHEBI:18420"/>
    </cofactor>
</comment>
<comment type="catalytic activity">
    <reaction evidence="7">
        <text>(2R)-O-phospho-3-sulfolactate + H2O = (2R)-3-sulfolactate + phosphate</text>
        <dbReference type="Rhea" id="RHEA:23416"/>
        <dbReference type="ChEBI" id="CHEBI:15377"/>
        <dbReference type="ChEBI" id="CHEBI:15597"/>
        <dbReference type="ChEBI" id="CHEBI:43474"/>
        <dbReference type="ChEBI" id="CHEBI:58738"/>
        <dbReference type="EC" id="3.1.3.71"/>
    </reaction>
</comment>
<protein>
    <recommendedName>
        <fullName evidence="4">Probable 2-phosphosulfolactate phosphatase</fullName>
        <ecNumber evidence="3">3.1.3.71</ecNumber>
    </recommendedName>
</protein>
<dbReference type="PANTHER" id="PTHR37311">
    <property type="entry name" value="2-PHOSPHOSULFOLACTATE PHOSPHATASE-RELATED"/>
    <property type="match status" value="1"/>
</dbReference>
<dbReference type="AlphaFoldDB" id="A0A5C5ZJJ2"/>
<dbReference type="GO" id="GO:0050545">
    <property type="term" value="F:sulfopyruvate decarboxylase activity"/>
    <property type="evidence" value="ECO:0007669"/>
    <property type="project" value="TreeGrafter"/>
</dbReference>
<dbReference type="EMBL" id="SJPQ01000003">
    <property type="protein sequence ID" value="TWT87416.1"/>
    <property type="molecule type" value="Genomic_DNA"/>
</dbReference>
<proteinExistence type="inferred from homology"/>
<evidence type="ECO:0000313" key="8">
    <source>
        <dbReference type="EMBL" id="TWT87416.1"/>
    </source>
</evidence>
<evidence type="ECO:0000256" key="4">
    <source>
        <dbReference type="ARBA" id="ARBA00021948"/>
    </source>
</evidence>
<comment type="similarity">
    <text evidence="2">Belongs to the ComB family.</text>
</comment>
<dbReference type="Pfam" id="PF04029">
    <property type="entry name" value="2-ph_phosp"/>
    <property type="match status" value="1"/>
</dbReference>
<evidence type="ECO:0000256" key="1">
    <source>
        <dbReference type="ARBA" id="ARBA00001946"/>
    </source>
</evidence>
<dbReference type="EC" id="3.1.3.71" evidence="3"/>
<comment type="caution">
    <text evidence="8">The sequence shown here is derived from an EMBL/GenBank/DDBJ whole genome shotgun (WGS) entry which is preliminary data.</text>
</comment>
<sequence length="257" mass="27390">MPKKLEAHYLPQFVREEDLVGSVVVVIDLLRASTTIATALAAGAAEVRPYLEVGDVVRAAEQLSGESESPLMLAGERGCQRIEGFHLGNSPSEYTAERVFGARLLFTTTNGTRALQHARLAERVAVGCVANLTALAESLQGAGSVALLCAGTNAHVSREDRLAAGAIAHRLEELEGEPRERSEPADAVLREWQELLTTARALGRSASEQLAVELRDTPGGKNLLKVGHDDDLIHCAQVDTLSVVPGFDPKSGRITLA</sequence>
<gene>
    <name evidence="8" type="primary">comB</name>
    <name evidence="8" type="ORF">Mal64_29550</name>
</gene>
<organism evidence="8 9">
    <name type="scientific">Pseudobythopirellula maris</name>
    <dbReference type="NCBI Taxonomy" id="2527991"/>
    <lineage>
        <taxon>Bacteria</taxon>
        <taxon>Pseudomonadati</taxon>
        <taxon>Planctomycetota</taxon>
        <taxon>Planctomycetia</taxon>
        <taxon>Pirellulales</taxon>
        <taxon>Lacipirellulaceae</taxon>
        <taxon>Pseudobythopirellula</taxon>
    </lineage>
</organism>
<dbReference type="PANTHER" id="PTHR37311:SF1">
    <property type="entry name" value="2-PHOSPHOSULFOLACTATE PHOSPHATASE-RELATED"/>
    <property type="match status" value="1"/>
</dbReference>
<dbReference type="GO" id="GO:0000287">
    <property type="term" value="F:magnesium ion binding"/>
    <property type="evidence" value="ECO:0007669"/>
    <property type="project" value="InterPro"/>
</dbReference>
<dbReference type="Gene3D" id="3.90.1560.10">
    <property type="entry name" value="ComB-like"/>
    <property type="match status" value="1"/>
</dbReference>
<name>A0A5C5ZJJ2_9BACT</name>
<dbReference type="OrthoDB" id="4913at2"/>
<accession>A0A5C5ZJJ2</accession>
<reference evidence="8 9" key="1">
    <citation type="submission" date="2019-02" db="EMBL/GenBank/DDBJ databases">
        <title>Deep-cultivation of Planctomycetes and their phenomic and genomic characterization uncovers novel biology.</title>
        <authorList>
            <person name="Wiegand S."/>
            <person name="Jogler M."/>
            <person name="Boedeker C."/>
            <person name="Pinto D."/>
            <person name="Vollmers J."/>
            <person name="Rivas-Marin E."/>
            <person name="Kohn T."/>
            <person name="Peeters S.H."/>
            <person name="Heuer A."/>
            <person name="Rast P."/>
            <person name="Oberbeckmann S."/>
            <person name="Bunk B."/>
            <person name="Jeske O."/>
            <person name="Meyerdierks A."/>
            <person name="Storesund J.E."/>
            <person name="Kallscheuer N."/>
            <person name="Luecker S."/>
            <person name="Lage O.M."/>
            <person name="Pohl T."/>
            <person name="Merkel B.J."/>
            <person name="Hornburger P."/>
            <person name="Mueller R.-W."/>
            <person name="Bruemmer F."/>
            <person name="Labrenz M."/>
            <person name="Spormann A.M."/>
            <person name="Op Den Camp H."/>
            <person name="Overmann J."/>
            <person name="Amann R."/>
            <person name="Jetten M.S.M."/>
            <person name="Mascher T."/>
            <person name="Medema M.H."/>
            <person name="Devos D.P."/>
            <person name="Kaster A.-K."/>
            <person name="Ovreas L."/>
            <person name="Rohde M."/>
            <person name="Galperin M.Y."/>
            <person name="Jogler C."/>
        </authorList>
    </citation>
    <scope>NUCLEOTIDE SEQUENCE [LARGE SCALE GENOMIC DNA]</scope>
    <source>
        <strain evidence="8 9">Mal64</strain>
    </source>
</reference>
<dbReference type="InterPro" id="IPR005238">
    <property type="entry name" value="ComB-like"/>
</dbReference>
<evidence type="ECO:0000256" key="5">
    <source>
        <dbReference type="ARBA" id="ARBA00022801"/>
    </source>
</evidence>
<evidence type="ECO:0000256" key="3">
    <source>
        <dbReference type="ARBA" id="ARBA00012953"/>
    </source>
</evidence>
<keyword evidence="9" id="KW-1185">Reference proteome</keyword>
<evidence type="ECO:0000313" key="9">
    <source>
        <dbReference type="Proteomes" id="UP000315440"/>
    </source>
</evidence>
<keyword evidence="6" id="KW-0460">Magnesium</keyword>
<dbReference type="InterPro" id="IPR036702">
    <property type="entry name" value="ComB-like_sf"/>
</dbReference>
<evidence type="ECO:0000256" key="2">
    <source>
        <dbReference type="ARBA" id="ARBA00009997"/>
    </source>
</evidence>
<evidence type="ECO:0000256" key="7">
    <source>
        <dbReference type="ARBA" id="ARBA00033711"/>
    </source>
</evidence>
<evidence type="ECO:0000256" key="6">
    <source>
        <dbReference type="ARBA" id="ARBA00022842"/>
    </source>
</evidence>
<dbReference type="GO" id="GO:0050532">
    <property type="term" value="F:2-phosphosulfolactate phosphatase activity"/>
    <property type="evidence" value="ECO:0007669"/>
    <property type="project" value="UniProtKB-EC"/>
</dbReference>
<keyword evidence="5 8" id="KW-0378">Hydrolase</keyword>
<dbReference type="RefSeq" id="WP_146401528.1">
    <property type="nucleotide sequence ID" value="NZ_SJPQ01000003.1"/>
</dbReference>